<evidence type="ECO:0000313" key="1">
    <source>
        <dbReference type="EMBL" id="QEH31798.1"/>
    </source>
</evidence>
<dbReference type="AlphaFoldDB" id="A0A5B9VU80"/>
<proteinExistence type="predicted"/>
<protein>
    <submittedName>
        <fullName evidence="1">Uncharacterized protein</fullName>
    </submittedName>
</protein>
<gene>
    <name evidence="1" type="ORF">OJF2_02630</name>
</gene>
<dbReference type="Proteomes" id="UP000324233">
    <property type="component" value="Chromosome"/>
</dbReference>
<keyword evidence="2" id="KW-1185">Reference proteome</keyword>
<evidence type="ECO:0000313" key="2">
    <source>
        <dbReference type="Proteomes" id="UP000324233"/>
    </source>
</evidence>
<reference evidence="1 2" key="1">
    <citation type="submission" date="2019-08" db="EMBL/GenBank/DDBJ databases">
        <title>Deep-cultivation of Planctomycetes and their phenomic and genomic characterization uncovers novel biology.</title>
        <authorList>
            <person name="Wiegand S."/>
            <person name="Jogler M."/>
            <person name="Boedeker C."/>
            <person name="Pinto D."/>
            <person name="Vollmers J."/>
            <person name="Rivas-Marin E."/>
            <person name="Kohn T."/>
            <person name="Peeters S.H."/>
            <person name="Heuer A."/>
            <person name="Rast P."/>
            <person name="Oberbeckmann S."/>
            <person name="Bunk B."/>
            <person name="Jeske O."/>
            <person name="Meyerdierks A."/>
            <person name="Storesund J.E."/>
            <person name="Kallscheuer N."/>
            <person name="Luecker S."/>
            <person name="Lage O.M."/>
            <person name="Pohl T."/>
            <person name="Merkel B.J."/>
            <person name="Hornburger P."/>
            <person name="Mueller R.-W."/>
            <person name="Bruemmer F."/>
            <person name="Labrenz M."/>
            <person name="Spormann A.M."/>
            <person name="Op den Camp H."/>
            <person name="Overmann J."/>
            <person name="Amann R."/>
            <person name="Jetten M.S.M."/>
            <person name="Mascher T."/>
            <person name="Medema M.H."/>
            <person name="Devos D.P."/>
            <person name="Kaster A.-K."/>
            <person name="Ovreas L."/>
            <person name="Rohde M."/>
            <person name="Galperin M.Y."/>
            <person name="Jogler C."/>
        </authorList>
    </citation>
    <scope>NUCLEOTIDE SEQUENCE [LARGE SCALE GENOMIC DNA]</scope>
    <source>
        <strain evidence="1 2">OJF2</strain>
    </source>
</reference>
<sequence>MNECRRVRGTVLSMERFDDSLEEFREDTE</sequence>
<name>A0A5B9VU80_9BACT</name>
<accession>A0A5B9VU80</accession>
<dbReference type="EMBL" id="CP042997">
    <property type="protein sequence ID" value="QEH31798.1"/>
    <property type="molecule type" value="Genomic_DNA"/>
</dbReference>
<dbReference type="KEGG" id="agv:OJF2_02630"/>
<organism evidence="1 2">
    <name type="scientific">Aquisphaera giovannonii</name>
    <dbReference type="NCBI Taxonomy" id="406548"/>
    <lineage>
        <taxon>Bacteria</taxon>
        <taxon>Pseudomonadati</taxon>
        <taxon>Planctomycetota</taxon>
        <taxon>Planctomycetia</taxon>
        <taxon>Isosphaerales</taxon>
        <taxon>Isosphaeraceae</taxon>
        <taxon>Aquisphaera</taxon>
    </lineage>
</organism>